<gene>
    <name evidence="8" type="primary">Slc22a13_1</name>
    <name evidence="8" type="ORF">FORRUF_R12956</name>
</gene>
<sequence length="548" mass="59648">MSGVGEILQAIGDFGPFQKCLVLLTLVPCLSVSFHQFCQLFMVSDVPHHCDTSWILPAGPNLTQEEQLNLTLPRGEDGGYEQCSMYSPVDWDLDSIVAYGLNSTQKCSSGWVYPSSEPPSLLTEFDLVCDRKDLNDIAQSIYMVGLFLGSMIFGPLSDRIGRRPVILISVFLQGIFGLAIAFVPHFYVYMAFRCVVGASVSGITMTILALATEWIGVSSRPKAVLSSHCCFAIGQMILAGLSYGIRNWRLLEIAGSAPIFFFFFFIGVLPESARWLVTKGRMEEAKKVLQKAAATNRRSLPAGLLQQLKPEKQTKSGSFLDLFRKKHLRKVTLIMSCCWFVNSFVYYGLSLNVTNFGLDIYLTQLAFGAVEIPARVGCIFILQWFGRRKTQTALLLLSGLVCLIITGIPEDQPVSTTVLATIGKFAASASFSTSFVYTAELFPTVVRQTGVGLCSMSARVAGIVSPLVRLLGQFHRAIPMAIFGSAPVLGALLCVLLPETHGTDLQDDTGGDQTPAEVCENATSSSENGQVTGKGGGQVNECTKTTYF</sequence>
<keyword evidence="9" id="KW-1185">Reference proteome</keyword>
<evidence type="ECO:0000256" key="1">
    <source>
        <dbReference type="ARBA" id="ARBA00004141"/>
    </source>
</evidence>
<dbReference type="Gene3D" id="1.20.1250.20">
    <property type="entry name" value="MFS general substrate transporter like domains"/>
    <property type="match status" value="1"/>
</dbReference>
<evidence type="ECO:0000256" key="5">
    <source>
        <dbReference type="SAM" id="MobiDB-lite"/>
    </source>
</evidence>
<feature type="domain" description="Major facilitator superfamily (MFS) profile" evidence="7">
    <location>
        <begin position="95"/>
        <end position="502"/>
    </location>
</feature>
<feature type="transmembrane region" description="Helical" evidence="6">
    <location>
        <begin position="223"/>
        <end position="245"/>
    </location>
</feature>
<protein>
    <submittedName>
        <fullName evidence="8">S22AD protein</fullName>
    </submittedName>
</protein>
<dbReference type="Pfam" id="PF00083">
    <property type="entry name" value="Sugar_tr"/>
    <property type="match status" value="1"/>
</dbReference>
<dbReference type="EMBL" id="VXAU01001433">
    <property type="protein sequence ID" value="NXK88426.1"/>
    <property type="molecule type" value="Genomic_DNA"/>
</dbReference>
<dbReference type="GO" id="GO:0016020">
    <property type="term" value="C:membrane"/>
    <property type="evidence" value="ECO:0007669"/>
    <property type="project" value="UniProtKB-SubCell"/>
</dbReference>
<dbReference type="GO" id="GO:0022857">
    <property type="term" value="F:transmembrane transporter activity"/>
    <property type="evidence" value="ECO:0007669"/>
    <property type="project" value="InterPro"/>
</dbReference>
<feature type="transmembrane region" description="Helical" evidence="6">
    <location>
        <begin position="257"/>
        <end position="277"/>
    </location>
</feature>
<dbReference type="PANTHER" id="PTHR24064">
    <property type="entry name" value="SOLUTE CARRIER FAMILY 22 MEMBER"/>
    <property type="match status" value="1"/>
</dbReference>
<reference evidence="8 9" key="1">
    <citation type="submission" date="2019-09" db="EMBL/GenBank/DDBJ databases">
        <title>Bird 10,000 Genomes (B10K) Project - Family phase.</title>
        <authorList>
            <person name="Zhang G."/>
        </authorList>
    </citation>
    <scope>NUCLEOTIDE SEQUENCE [LARGE SCALE GENOMIC DNA]</scope>
    <source>
        <strain evidence="8">B10K-DU-001-43</strain>
        <tissue evidence="8">Muscle</tissue>
    </source>
</reference>
<dbReference type="AlphaFoldDB" id="A0A7L0N4Q9"/>
<dbReference type="Proteomes" id="UP000520463">
    <property type="component" value="Unassembled WGS sequence"/>
</dbReference>
<keyword evidence="4 6" id="KW-0472">Membrane</keyword>
<feature type="transmembrane region" description="Helical" evidence="6">
    <location>
        <begin position="331"/>
        <end position="349"/>
    </location>
</feature>
<dbReference type="InterPro" id="IPR036259">
    <property type="entry name" value="MFS_trans_sf"/>
</dbReference>
<feature type="transmembrane region" description="Helical" evidence="6">
    <location>
        <begin position="392"/>
        <end position="409"/>
    </location>
</feature>
<organism evidence="8 9">
    <name type="scientific">Formicarius rufipectus</name>
    <dbReference type="NCBI Taxonomy" id="1118560"/>
    <lineage>
        <taxon>Eukaryota</taxon>
        <taxon>Metazoa</taxon>
        <taxon>Chordata</taxon>
        <taxon>Craniata</taxon>
        <taxon>Vertebrata</taxon>
        <taxon>Euteleostomi</taxon>
        <taxon>Archelosauria</taxon>
        <taxon>Archosauria</taxon>
        <taxon>Dinosauria</taxon>
        <taxon>Saurischia</taxon>
        <taxon>Theropoda</taxon>
        <taxon>Coelurosauria</taxon>
        <taxon>Aves</taxon>
        <taxon>Neognathae</taxon>
        <taxon>Neoaves</taxon>
        <taxon>Telluraves</taxon>
        <taxon>Australaves</taxon>
        <taxon>Passeriformes</taxon>
        <taxon>Formicariidae</taxon>
        <taxon>Formicarius</taxon>
    </lineage>
</organism>
<evidence type="ECO:0000256" key="2">
    <source>
        <dbReference type="ARBA" id="ARBA00022692"/>
    </source>
</evidence>
<feature type="transmembrane region" description="Helical" evidence="6">
    <location>
        <begin position="190"/>
        <end position="211"/>
    </location>
</feature>
<evidence type="ECO:0000256" key="6">
    <source>
        <dbReference type="SAM" id="Phobius"/>
    </source>
</evidence>
<comment type="caution">
    <text evidence="8">The sequence shown here is derived from an EMBL/GenBank/DDBJ whole genome shotgun (WGS) entry which is preliminary data.</text>
</comment>
<feature type="compositionally biased region" description="Polar residues" evidence="5">
    <location>
        <begin position="521"/>
        <end position="531"/>
    </location>
</feature>
<keyword evidence="3 6" id="KW-1133">Transmembrane helix</keyword>
<dbReference type="PROSITE" id="PS50850">
    <property type="entry name" value="MFS"/>
    <property type="match status" value="1"/>
</dbReference>
<feature type="transmembrane region" description="Helical" evidence="6">
    <location>
        <begin position="477"/>
        <end position="497"/>
    </location>
</feature>
<feature type="transmembrane region" description="Helical" evidence="6">
    <location>
        <begin position="361"/>
        <end position="385"/>
    </location>
</feature>
<feature type="non-terminal residue" evidence="8">
    <location>
        <position position="548"/>
    </location>
</feature>
<name>A0A7L0N4Q9_9PASS</name>
<evidence type="ECO:0000313" key="8">
    <source>
        <dbReference type="EMBL" id="NXK88426.1"/>
    </source>
</evidence>
<dbReference type="InterPro" id="IPR005828">
    <property type="entry name" value="MFS_sugar_transport-like"/>
</dbReference>
<keyword evidence="2 6" id="KW-0812">Transmembrane</keyword>
<comment type="subcellular location">
    <subcellularLocation>
        <location evidence="1">Membrane</location>
        <topology evidence="1">Multi-pass membrane protein</topology>
    </subcellularLocation>
</comment>
<feature type="non-terminal residue" evidence="8">
    <location>
        <position position="1"/>
    </location>
</feature>
<evidence type="ECO:0000256" key="3">
    <source>
        <dbReference type="ARBA" id="ARBA00022989"/>
    </source>
</evidence>
<dbReference type="OrthoDB" id="5296287at2759"/>
<proteinExistence type="predicted"/>
<feature type="region of interest" description="Disordered" evidence="5">
    <location>
        <begin position="505"/>
        <end position="536"/>
    </location>
</feature>
<evidence type="ECO:0000256" key="4">
    <source>
        <dbReference type="ARBA" id="ARBA00023136"/>
    </source>
</evidence>
<feature type="transmembrane region" description="Helical" evidence="6">
    <location>
        <begin position="165"/>
        <end position="184"/>
    </location>
</feature>
<evidence type="ECO:0000313" key="9">
    <source>
        <dbReference type="Proteomes" id="UP000520463"/>
    </source>
</evidence>
<evidence type="ECO:0000259" key="7">
    <source>
        <dbReference type="PROSITE" id="PS50850"/>
    </source>
</evidence>
<dbReference type="InterPro" id="IPR020846">
    <property type="entry name" value="MFS_dom"/>
</dbReference>
<dbReference type="SUPFAM" id="SSF103473">
    <property type="entry name" value="MFS general substrate transporter"/>
    <property type="match status" value="1"/>
</dbReference>
<feature type="transmembrane region" description="Helical" evidence="6">
    <location>
        <begin position="137"/>
        <end position="153"/>
    </location>
</feature>
<accession>A0A7L0N4Q9</accession>